<gene>
    <name evidence="2" type="ORF">DC345_00630</name>
</gene>
<sequence>MADKLLKLYKKDLSLLHIMFKKMKWQGFKRSIIFLVSCIILIILIKYNFKSEWSNISFISLIMCFLVSLRDLTLERDRIIESDNNGKNYYQVRIEGLRKFLRNESIDTDPKKIELLIKLVEKQAEEQKVSFFVGRGILLTVLLPIISATYTNILNKYTDDLTTVLIIFSILLIVILCIFIYATLFRFIYDDFINGDYQRYKTIANDLRELHFKLI</sequence>
<feature type="transmembrane region" description="Helical" evidence="1">
    <location>
        <begin position="27"/>
        <end position="47"/>
    </location>
</feature>
<dbReference type="AlphaFoldDB" id="A0A329R7F4"/>
<reference evidence="2 3" key="1">
    <citation type="submission" date="2018-04" db="EMBL/GenBank/DDBJ databases">
        <title>Paenibacillus taichungensis Genome sequencing and assembly.</title>
        <authorList>
            <person name="Xu J."/>
            <person name="Rensing C."/>
            <person name="Mazhar H.S."/>
        </authorList>
    </citation>
    <scope>NUCLEOTIDE SEQUENCE [LARGE SCALE GENOMIC DNA]</scope>
    <source>
        <strain evidence="2 3">NC1</strain>
    </source>
</reference>
<protein>
    <submittedName>
        <fullName evidence="2">Uncharacterized protein</fullName>
    </submittedName>
</protein>
<evidence type="ECO:0000313" key="3">
    <source>
        <dbReference type="Proteomes" id="UP000250642"/>
    </source>
</evidence>
<evidence type="ECO:0000256" key="1">
    <source>
        <dbReference type="SAM" id="Phobius"/>
    </source>
</evidence>
<feature type="transmembrane region" description="Helical" evidence="1">
    <location>
        <begin position="132"/>
        <end position="153"/>
    </location>
</feature>
<proteinExistence type="predicted"/>
<keyword evidence="1" id="KW-1133">Transmembrane helix</keyword>
<feature type="transmembrane region" description="Helical" evidence="1">
    <location>
        <begin position="53"/>
        <end position="69"/>
    </location>
</feature>
<keyword evidence="1" id="KW-0472">Membrane</keyword>
<dbReference type="Proteomes" id="UP000250642">
    <property type="component" value="Unassembled WGS sequence"/>
</dbReference>
<dbReference type="RefSeq" id="WP_113051463.1">
    <property type="nucleotide sequence ID" value="NZ_QEVW01000001.1"/>
</dbReference>
<name>A0A329R7F4_9BACL</name>
<dbReference type="EMBL" id="QEVW01000001">
    <property type="protein sequence ID" value="RAW19322.1"/>
    <property type="molecule type" value="Genomic_DNA"/>
</dbReference>
<feature type="transmembrane region" description="Helical" evidence="1">
    <location>
        <begin position="165"/>
        <end position="189"/>
    </location>
</feature>
<organism evidence="2 3">
    <name type="scientific">Paenibacillus taichungensis</name>
    <dbReference type="NCBI Taxonomy" id="484184"/>
    <lineage>
        <taxon>Bacteria</taxon>
        <taxon>Bacillati</taxon>
        <taxon>Bacillota</taxon>
        <taxon>Bacilli</taxon>
        <taxon>Bacillales</taxon>
        <taxon>Paenibacillaceae</taxon>
        <taxon>Paenibacillus</taxon>
    </lineage>
</organism>
<comment type="caution">
    <text evidence="2">The sequence shown here is derived from an EMBL/GenBank/DDBJ whole genome shotgun (WGS) entry which is preliminary data.</text>
</comment>
<keyword evidence="1" id="KW-0812">Transmembrane</keyword>
<accession>A0A329R7F4</accession>
<evidence type="ECO:0000313" key="2">
    <source>
        <dbReference type="EMBL" id="RAW19322.1"/>
    </source>
</evidence>